<organism evidence="1 2">
    <name type="scientific">Elysia crispata</name>
    <name type="common">lettuce slug</name>
    <dbReference type="NCBI Taxonomy" id="231223"/>
    <lineage>
        <taxon>Eukaryota</taxon>
        <taxon>Metazoa</taxon>
        <taxon>Spiralia</taxon>
        <taxon>Lophotrochozoa</taxon>
        <taxon>Mollusca</taxon>
        <taxon>Gastropoda</taxon>
        <taxon>Heterobranchia</taxon>
        <taxon>Euthyneura</taxon>
        <taxon>Panpulmonata</taxon>
        <taxon>Sacoglossa</taxon>
        <taxon>Placobranchoidea</taxon>
        <taxon>Plakobranchidae</taxon>
        <taxon>Elysia</taxon>
    </lineage>
</organism>
<sequence>MVNIFPITDLTYGQGCGYQKSVLMVMASVATHAQSLATRAMKSSAYKGTELSSSPRQFGQMESYRSCLETRVLSKRNMNGNGNYCSSVQQLQLKRYSYVQLEVINRASSFLYIEKLDLSLKHHIHRNRHTTRN</sequence>
<dbReference type="AlphaFoldDB" id="A0AAE0Y9F4"/>
<dbReference type="EMBL" id="JAWDGP010006613">
    <property type="protein sequence ID" value="KAK3737827.1"/>
    <property type="molecule type" value="Genomic_DNA"/>
</dbReference>
<comment type="caution">
    <text evidence="1">The sequence shown here is derived from an EMBL/GenBank/DDBJ whole genome shotgun (WGS) entry which is preliminary data.</text>
</comment>
<protein>
    <submittedName>
        <fullName evidence="1">Uncharacterized protein</fullName>
    </submittedName>
</protein>
<gene>
    <name evidence="1" type="ORF">RRG08_063233</name>
</gene>
<proteinExistence type="predicted"/>
<dbReference type="Proteomes" id="UP001283361">
    <property type="component" value="Unassembled WGS sequence"/>
</dbReference>
<evidence type="ECO:0000313" key="1">
    <source>
        <dbReference type="EMBL" id="KAK3737827.1"/>
    </source>
</evidence>
<name>A0AAE0Y9F4_9GAST</name>
<accession>A0AAE0Y9F4</accession>
<reference evidence="1" key="1">
    <citation type="journal article" date="2023" name="G3 (Bethesda)">
        <title>A reference genome for the long-term kleptoplast-retaining sea slug Elysia crispata morphotype clarki.</title>
        <authorList>
            <person name="Eastman K.E."/>
            <person name="Pendleton A.L."/>
            <person name="Shaikh M.A."/>
            <person name="Suttiyut T."/>
            <person name="Ogas R."/>
            <person name="Tomko P."/>
            <person name="Gavelis G."/>
            <person name="Widhalm J.R."/>
            <person name="Wisecaver J.H."/>
        </authorList>
    </citation>
    <scope>NUCLEOTIDE SEQUENCE</scope>
    <source>
        <strain evidence="1">ECLA1</strain>
    </source>
</reference>
<keyword evidence="2" id="KW-1185">Reference proteome</keyword>
<evidence type="ECO:0000313" key="2">
    <source>
        <dbReference type="Proteomes" id="UP001283361"/>
    </source>
</evidence>